<proteinExistence type="predicted"/>
<evidence type="ECO:0000256" key="1">
    <source>
        <dbReference type="SAM" id="MobiDB-lite"/>
    </source>
</evidence>
<accession>A0A1F6VAZ6</accession>
<evidence type="ECO:0000313" key="2">
    <source>
        <dbReference type="EMBL" id="OGI66833.1"/>
    </source>
</evidence>
<feature type="region of interest" description="Disordered" evidence="1">
    <location>
        <begin position="238"/>
        <end position="262"/>
    </location>
</feature>
<gene>
    <name evidence="2" type="ORF">A2W18_02505</name>
</gene>
<organism evidence="2 3">
    <name type="scientific">Candidatus Muproteobacteria bacterium RBG_16_60_9</name>
    <dbReference type="NCBI Taxonomy" id="1817755"/>
    <lineage>
        <taxon>Bacteria</taxon>
        <taxon>Pseudomonadati</taxon>
        <taxon>Pseudomonadota</taxon>
        <taxon>Candidatus Muproteobacteria</taxon>
    </lineage>
</organism>
<sequence length="262" mass="29677">MVSQSVTVTVAAEGATFGLEFLGDGAVRRMLYWHNPFPIYDATYIFKVYPRKKTSGRHKYYTTFFWGNDGTFWWDGSEANTYYGAHPYPIPAPDGPGQWEISVFANDEVTGSEVVWNRWYTQAFRAWRESATVTHHEFYWDLPDTSKVIRVRVSDPRWAQVNPPTPAIVMGQAPNVNGESWGGYPGWEEFNGIIRGIQFYSGLLSVADIQAEIANPKSTTAGQNLIWYLNLNPRPSDVTDKKDVGTPHHPSWDGATALEWSE</sequence>
<dbReference type="EMBL" id="MFSP01000076">
    <property type="protein sequence ID" value="OGI66833.1"/>
    <property type="molecule type" value="Genomic_DNA"/>
</dbReference>
<protein>
    <recommendedName>
        <fullName evidence="4">LamG-like jellyroll fold domain-containing protein</fullName>
    </recommendedName>
</protein>
<reference evidence="2 3" key="1">
    <citation type="journal article" date="2016" name="Nat. Commun.">
        <title>Thousands of microbial genomes shed light on interconnected biogeochemical processes in an aquifer system.</title>
        <authorList>
            <person name="Anantharaman K."/>
            <person name="Brown C.T."/>
            <person name="Hug L.A."/>
            <person name="Sharon I."/>
            <person name="Castelle C.J."/>
            <person name="Probst A.J."/>
            <person name="Thomas B.C."/>
            <person name="Singh A."/>
            <person name="Wilkins M.J."/>
            <person name="Karaoz U."/>
            <person name="Brodie E.L."/>
            <person name="Williams K.H."/>
            <person name="Hubbard S.S."/>
            <person name="Banfield J.F."/>
        </authorList>
    </citation>
    <scope>NUCLEOTIDE SEQUENCE [LARGE SCALE GENOMIC DNA]</scope>
</reference>
<dbReference type="AlphaFoldDB" id="A0A1F6VAZ6"/>
<comment type="caution">
    <text evidence="2">The sequence shown here is derived from an EMBL/GenBank/DDBJ whole genome shotgun (WGS) entry which is preliminary data.</text>
</comment>
<evidence type="ECO:0000313" key="3">
    <source>
        <dbReference type="Proteomes" id="UP000179076"/>
    </source>
</evidence>
<evidence type="ECO:0008006" key="4">
    <source>
        <dbReference type="Google" id="ProtNLM"/>
    </source>
</evidence>
<name>A0A1F6VAZ6_9PROT</name>
<dbReference type="Proteomes" id="UP000179076">
    <property type="component" value="Unassembled WGS sequence"/>
</dbReference>